<sequence length="312" mass="34886">MITNANLMLMVVLLVGTLPVASPKLQPNMVKRFWGNNDCDKYILPIHTMWIPRESCEQNKRFKCQSGYIPEVQTICKKGAWYLEPTCQAVECPQGVNITNSDNVTESRIFDEIFTFDCSVGYTKIGKTGILRCGENGTWTEQQACQVVECPQGVNITNSDTVTESRIFDQAFTFNCSNIINGLTGAQRCGEDGKWIEEQACPAELYPAKFITIVSYGQALSTNCTEACLNDTRCSFAGPVTSSKCNLFEEPIFFIGFAQTLSDCFQLCKKDIRCLTLSYQFFNCNLFSVNYTTVETEYPITDSDEGILVSGF</sequence>
<evidence type="ECO:0000256" key="1">
    <source>
        <dbReference type="ARBA" id="ARBA00023157"/>
    </source>
</evidence>
<dbReference type="Proteomes" id="UP000030746">
    <property type="component" value="Unassembled WGS sequence"/>
</dbReference>
<dbReference type="InterPro" id="IPR000436">
    <property type="entry name" value="Sushi_SCR_CCP_dom"/>
</dbReference>
<proteinExistence type="predicted"/>
<feature type="chain" id="PRO_5004716592" description="Sushi domain-containing protein" evidence="3">
    <location>
        <begin position="24"/>
        <end position="312"/>
    </location>
</feature>
<organism evidence="5 6">
    <name type="scientific">Lottia gigantea</name>
    <name type="common">Giant owl limpet</name>
    <dbReference type="NCBI Taxonomy" id="225164"/>
    <lineage>
        <taxon>Eukaryota</taxon>
        <taxon>Metazoa</taxon>
        <taxon>Spiralia</taxon>
        <taxon>Lophotrochozoa</taxon>
        <taxon>Mollusca</taxon>
        <taxon>Gastropoda</taxon>
        <taxon>Patellogastropoda</taxon>
        <taxon>Lottioidea</taxon>
        <taxon>Lottiidae</taxon>
        <taxon>Lottia</taxon>
    </lineage>
</organism>
<dbReference type="GeneID" id="20250390"/>
<dbReference type="HOGENOM" id="CLU_077500_0_0_1"/>
<dbReference type="InterPro" id="IPR035976">
    <property type="entry name" value="Sushi/SCR/CCP_sf"/>
</dbReference>
<keyword evidence="2" id="KW-0768">Sushi</keyword>
<evidence type="ECO:0000313" key="6">
    <source>
        <dbReference type="Proteomes" id="UP000030746"/>
    </source>
</evidence>
<evidence type="ECO:0000256" key="2">
    <source>
        <dbReference type="PROSITE-ProRule" id="PRU00302"/>
    </source>
</evidence>
<feature type="signal peptide" evidence="3">
    <location>
        <begin position="1"/>
        <end position="23"/>
    </location>
</feature>
<keyword evidence="3" id="KW-0732">Signal</keyword>
<feature type="domain" description="Sushi" evidence="4">
    <location>
        <begin position="90"/>
        <end position="147"/>
    </location>
</feature>
<evidence type="ECO:0000313" key="5">
    <source>
        <dbReference type="EMBL" id="ESP04673.1"/>
    </source>
</evidence>
<dbReference type="PROSITE" id="PS50923">
    <property type="entry name" value="SUSHI"/>
    <property type="match status" value="1"/>
</dbReference>
<gene>
    <name evidence="5" type="ORF">LOTGIDRAFT_237240</name>
</gene>
<accession>V4B340</accession>
<keyword evidence="6" id="KW-1185">Reference proteome</keyword>
<feature type="disulfide bond" evidence="2">
    <location>
        <begin position="118"/>
        <end position="145"/>
    </location>
</feature>
<evidence type="ECO:0000256" key="3">
    <source>
        <dbReference type="SAM" id="SignalP"/>
    </source>
</evidence>
<reference evidence="5 6" key="1">
    <citation type="journal article" date="2013" name="Nature">
        <title>Insights into bilaterian evolution from three spiralian genomes.</title>
        <authorList>
            <person name="Simakov O."/>
            <person name="Marletaz F."/>
            <person name="Cho S.J."/>
            <person name="Edsinger-Gonzales E."/>
            <person name="Havlak P."/>
            <person name="Hellsten U."/>
            <person name="Kuo D.H."/>
            <person name="Larsson T."/>
            <person name="Lv J."/>
            <person name="Arendt D."/>
            <person name="Savage R."/>
            <person name="Osoegawa K."/>
            <person name="de Jong P."/>
            <person name="Grimwood J."/>
            <person name="Chapman J.A."/>
            <person name="Shapiro H."/>
            <person name="Aerts A."/>
            <person name="Otillar R.P."/>
            <person name="Terry A.Y."/>
            <person name="Boore J.L."/>
            <person name="Grigoriev I.V."/>
            <person name="Lindberg D.R."/>
            <person name="Seaver E.C."/>
            <person name="Weisblat D.A."/>
            <person name="Putnam N.H."/>
            <person name="Rokhsar D.S."/>
        </authorList>
    </citation>
    <scope>NUCLEOTIDE SEQUENCE [LARGE SCALE GENOMIC DNA]</scope>
</reference>
<dbReference type="KEGG" id="lgi:LOTGIDRAFT_237240"/>
<keyword evidence="1 2" id="KW-1015">Disulfide bond</keyword>
<dbReference type="EMBL" id="KB199652">
    <property type="protein sequence ID" value="ESP04673.1"/>
    <property type="molecule type" value="Genomic_DNA"/>
</dbReference>
<dbReference type="AlphaFoldDB" id="V4B340"/>
<dbReference type="CTD" id="20250390"/>
<dbReference type="RefSeq" id="XP_009044572.1">
    <property type="nucleotide sequence ID" value="XM_009046324.1"/>
</dbReference>
<evidence type="ECO:0000259" key="4">
    <source>
        <dbReference type="PROSITE" id="PS50923"/>
    </source>
</evidence>
<dbReference type="SUPFAM" id="SSF57535">
    <property type="entry name" value="Complement control module/SCR domain"/>
    <property type="match status" value="1"/>
</dbReference>
<comment type="caution">
    <text evidence="2">Lacks conserved residue(s) required for the propagation of feature annotation.</text>
</comment>
<protein>
    <recommendedName>
        <fullName evidence="4">Sushi domain-containing protein</fullName>
    </recommendedName>
</protein>
<name>V4B340_LOTGI</name>
<dbReference type="Gene3D" id="2.10.70.10">
    <property type="entry name" value="Complement Module, domain 1"/>
    <property type="match status" value="1"/>
</dbReference>